<gene>
    <name evidence="2" type="ORF">MM50RIKEN_06170</name>
</gene>
<dbReference type="InterPro" id="IPR029068">
    <property type="entry name" value="Glyas_Bleomycin-R_OHBP_Dase"/>
</dbReference>
<dbReference type="InterPro" id="IPR004360">
    <property type="entry name" value="Glyas_Fos-R_dOase_dom"/>
</dbReference>
<sequence length="125" mass="14167">MTAFTGDIQILLYTEEENFSVCRDFYQTLLGQKPYYSWNESAQDCGAKFRAGRGTISVLCQAHDRKTGPVIVNLETEDVDQTYQELTAAEGIRIVSKPVTQSYGTRYFAVEDPCGNRINLYHSNH</sequence>
<proteinExistence type="predicted"/>
<evidence type="ECO:0000313" key="3">
    <source>
        <dbReference type="Proteomes" id="UP000681035"/>
    </source>
</evidence>
<dbReference type="Pfam" id="PF00903">
    <property type="entry name" value="Glyoxalase"/>
    <property type="match status" value="1"/>
</dbReference>
<accession>A0A810PZ39</accession>
<dbReference type="PROSITE" id="PS51819">
    <property type="entry name" value="VOC"/>
    <property type="match status" value="1"/>
</dbReference>
<dbReference type="AlphaFoldDB" id="A0A810PZ39"/>
<evidence type="ECO:0000259" key="1">
    <source>
        <dbReference type="PROSITE" id="PS51819"/>
    </source>
</evidence>
<evidence type="ECO:0000313" key="2">
    <source>
        <dbReference type="EMBL" id="BCK80854.1"/>
    </source>
</evidence>
<organism evidence="2 3">
    <name type="scientific">Vescimonas coprocola</name>
    <dbReference type="NCBI Taxonomy" id="2714355"/>
    <lineage>
        <taxon>Bacteria</taxon>
        <taxon>Bacillati</taxon>
        <taxon>Bacillota</taxon>
        <taxon>Clostridia</taxon>
        <taxon>Eubacteriales</taxon>
        <taxon>Oscillospiraceae</taxon>
        <taxon>Vescimonas</taxon>
    </lineage>
</organism>
<keyword evidence="3" id="KW-1185">Reference proteome</keyword>
<name>A0A810PZ39_9FIRM</name>
<dbReference type="RefSeq" id="WP_213541703.1">
    <property type="nucleotide sequence ID" value="NZ_AP023418.1"/>
</dbReference>
<feature type="domain" description="VOC" evidence="1">
    <location>
        <begin position="7"/>
        <end position="123"/>
    </location>
</feature>
<dbReference type="Proteomes" id="UP000681035">
    <property type="component" value="Chromosome"/>
</dbReference>
<dbReference type="EMBL" id="AP023418">
    <property type="protein sequence ID" value="BCK80854.1"/>
    <property type="molecule type" value="Genomic_DNA"/>
</dbReference>
<dbReference type="InterPro" id="IPR037523">
    <property type="entry name" value="VOC_core"/>
</dbReference>
<dbReference type="SUPFAM" id="SSF54593">
    <property type="entry name" value="Glyoxalase/Bleomycin resistance protein/Dihydroxybiphenyl dioxygenase"/>
    <property type="match status" value="1"/>
</dbReference>
<dbReference type="KEGG" id="vcop:MM50RIKEN_06170"/>
<reference evidence="2" key="1">
    <citation type="submission" date="2020-09" db="EMBL/GenBank/DDBJ databases">
        <title>New species isolated from human feces.</title>
        <authorList>
            <person name="Kitahara M."/>
            <person name="Shigeno Y."/>
            <person name="Shime M."/>
            <person name="Matsumoto Y."/>
            <person name="Nakamura S."/>
            <person name="Motooka D."/>
            <person name="Fukuoka S."/>
            <person name="Nishikawa H."/>
            <person name="Benno Y."/>
        </authorList>
    </citation>
    <scope>NUCLEOTIDE SEQUENCE</scope>
    <source>
        <strain evidence="2">MM50</strain>
    </source>
</reference>
<protein>
    <recommendedName>
        <fullName evidence="1">VOC domain-containing protein</fullName>
    </recommendedName>
</protein>
<dbReference type="Gene3D" id="3.10.180.10">
    <property type="entry name" value="2,3-Dihydroxybiphenyl 1,2-Dioxygenase, domain 1"/>
    <property type="match status" value="1"/>
</dbReference>